<dbReference type="KEGG" id="smo:SELMODRAFT_427104"/>
<evidence type="ECO:0008006" key="4">
    <source>
        <dbReference type="Google" id="ProtNLM"/>
    </source>
</evidence>
<dbReference type="PANTHER" id="PTHR43586">
    <property type="entry name" value="CYSTEINE DESULFURASE"/>
    <property type="match status" value="1"/>
</dbReference>
<reference evidence="2 3" key="1">
    <citation type="journal article" date="2011" name="Science">
        <title>The Selaginella genome identifies genetic changes associated with the evolution of vascular plants.</title>
        <authorList>
            <person name="Banks J.A."/>
            <person name="Nishiyama T."/>
            <person name="Hasebe M."/>
            <person name="Bowman J.L."/>
            <person name="Gribskov M."/>
            <person name="dePamphilis C."/>
            <person name="Albert V.A."/>
            <person name="Aono N."/>
            <person name="Aoyama T."/>
            <person name="Ambrose B.A."/>
            <person name="Ashton N.W."/>
            <person name="Axtell M.J."/>
            <person name="Barker E."/>
            <person name="Barker M.S."/>
            <person name="Bennetzen J.L."/>
            <person name="Bonawitz N.D."/>
            <person name="Chapple C."/>
            <person name="Cheng C."/>
            <person name="Correa L.G."/>
            <person name="Dacre M."/>
            <person name="DeBarry J."/>
            <person name="Dreyer I."/>
            <person name="Elias M."/>
            <person name="Engstrom E.M."/>
            <person name="Estelle M."/>
            <person name="Feng L."/>
            <person name="Finet C."/>
            <person name="Floyd S.K."/>
            <person name="Frommer W.B."/>
            <person name="Fujita T."/>
            <person name="Gramzow L."/>
            <person name="Gutensohn M."/>
            <person name="Harholt J."/>
            <person name="Hattori M."/>
            <person name="Heyl A."/>
            <person name="Hirai T."/>
            <person name="Hiwatashi Y."/>
            <person name="Ishikawa M."/>
            <person name="Iwata M."/>
            <person name="Karol K.G."/>
            <person name="Koehler B."/>
            <person name="Kolukisaoglu U."/>
            <person name="Kubo M."/>
            <person name="Kurata T."/>
            <person name="Lalonde S."/>
            <person name="Li K."/>
            <person name="Li Y."/>
            <person name="Litt A."/>
            <person name="Lyons E."/>
            <person name="Manning G."/>
            <person name="Maruyama T."/>
            <person name="Michael T.P."/>
            <person name="Mikami K."/>
            <person name="Miyazaki S."/>
            <person name="Morinaga S."/>
            <person name="Murata T."/>
            <person name="Mueller-Roeber B."/>
            <person name="Nelson D.R."/>
            <person name="Obara M."/>
            <person name="Oguri Y."/>
            <person name="Olmstead R.G."/>
            <person name="Onodera N."/>
            <person name="Petersen B.L."/>
            <person name="Pils B."/>
            <person name="Prigge M."/>
            <person name="Rensing S.A."/>
            <person name="Riano-Pachon D.M."/>
            <person name="Roberts A.W."/>
            <person name="Sato Y."/>
            <person name="Scheller H.V."/>
            <person name="Schulz B."/>
            <person name="Schulz C."/>
            <person name="Shakirov E.V."/>
            <person name="Shibagaki N."/>
            <person name="Shinohara N."/>
            <person name="Shippen D.E."/>
            <person name="Soerensen I."/>
            <person name="Sotooka R."/>
            <person name="Sugimoto N."/>
            <person name="Sugita M."/>
            <person name="Sumikawa N."/>
            <person name="Tanurdzic M."/>
            <person name="Theissen G."/>
            <person name="Ulvskov P."/>
            <person name="Wakazuki S."/>
            <person name="Weng J.K."/>
            <person name="Willats W.W."/>
            <person name="Wipf D."/>
            <person name="Wolf P.G."/>
            <person name="Yang L."/>
            <person name="Zimmer A.D."/>
            <person name="Zhu Q."/>
            <person name="Mitros T."/>
            <person name="Hellsten U."/>
            <person name="Loque D."/>
            <person name="Otillar R."/>
            <person name="Salamov A."/>
            <person name="Schmutz J."/>
            <person name="Shapiro H."/>
            <person name="Lindquist E."/>
            <person name="Lucas S."/>
            <person name="Rokhsar D."/>
            <person name="Grigoriev I.V."/>
        </authorList>
    </citation>
    <scope>NUCLEOTIDE SEQUENCE [LARGE SCALE GENOMIC DNA]</scope>
</reference>
<gene>
    <name evidence="2" type="ORF">SELMODRAFT_427104</name>
</gene>
<dbReference type="Gene3D" id="3.40.640.10">
    <property type="entry name" value="Type I PLP-dependent aspartate aminotransferase-like (Major domain)"/>
    <property type="match status" value="1"/>
</dbReference>
<organism evidence="3">
    <name type="scientific">Selaginella moellendorffii</name>
    <name type="common">Spikemoss</name>
    <dbReference type="NCBI Taxonomy" id="88036"/>
    <lineage>
        <taxon>Eukaryota</taxon>
        <taxon>Viridiplantae</taxon>
        <taxon>Streptophyta</taxon>
        <taxon>Embryophyta</taxon>
        <taxon>Tracheophyta</taxon>
        <taxon>Lycopodiopsida</taxon>
        <taxon>Selaginellales</taxon>
        <taxon>Selaginellaceae</taxon>
        <taxon>Selaginella</taxon>
    </lineage>
</organism>
<dbReference type="PANTHER" id="PTHR43586:SF8">
    <property type="entry name" value="CYSTEINE DESULFURASE 1, CHLOROPLASTIC"/>
    <property type="match status" value="1"/>
</dbReference>
<dbReference type="EMBL" id="GL377653">
    <property type="protein sequence ID" value="EFJ10464.1"/>
    <property type="molecule type" value="Genomic_DNA"/>
</dbReference>
<evidence type="ECO:0000313" key="2">
    <source>
        <dbReference type="EMBL" id="EFJ10464.1"/>
    </source>
</evidence>
<evidence type="ECO:0000313" key="3">
    <source>
        <dbReference type="Proteomes" id="UP000001514"/>
    </source>
</evidence>
<dbReference type="Gramene" id="EFJ10464">
    <property type="protein sequence ID" value="EFJ10464"/>
    <property type="gene ID" value="SELMODRAFT_427104"/>
</dbReference>
<dbReference type="AlphaFoldDB" id="D8SYI7"/>
<proteinExistence type="predicted"/>
<dbReference type="InterPro" id="IPR015421">
    <property type="entry name" value="PyrdxlP-dep_Trfase_major"/>
</dbReference>
<dbReference type="Proteomes" id="UP000001514">
    <property type="component" value="Unassembled WGS sequence"/>
</dbReference>
<dbReference type="InParanoid" id="D8SYI7"/>
<dbReference type="HOGENOM" id="CLU_149631_0_0_1"/>
<sequence>MVSNLFCISWNSVSGNTHAEDSYVGEKTTRMVKLATSYVKESLGGTKDDALFFCDSGTTAAVKKLHELLGLSVPPQMRDSSVASMTGVHNHPCPPCRADLRRAVILTDDGLIDMKHLAACTPSKANGGYQPSLAFYTNMEQYSML</sequence>
<name>D8SYI7_SELML</name>
<dbReference type="STRING" id="88036.D8SYI7"/>
<keyword evidence="3" id="KW-1185">Reference proteome</keyword>
<evidence type="ECO:0000256" key="1">
    <source>
        <dbReference type="ARBA" id="ARBA00022898"/>
    </source>
</evidence>
<keyword evidence="1" id="KW-0663">Pyridoxal phosphate</keyword>
<protein>
    <recommendedName>
        <fullName evidence="4">Aminotransferase class V domain-containing protein</fullName>
    </recommendedName>
</protein>
<accession>D8SYI7</accession>